<dbReference type="Proteomes" id="UP000008281">
    <property type="component" value="Unassembled WGS sequence"/>
</dbReference>
<dbReference type="GeneID" id="9805719"/>
<dbReference type="HOGENOM" id="CLU_055341_0_0_1"/>
<dbReference type="EMBL" id="DS268485">
    <property type="protein sequence ID" value="EFP10406.1"/>
    <property type="molecule type" value="Genomic_DNA"/>
</dbReference>
<dbReference type="RefSeq" id="XP_003099598.2">
    <property type="nucleotide sequence ID" value="XM_003099550.2"/>
</dbReference>
<organism evidence="4">
    <name type="scientific">Caenorhabditis remanei</name>
    <name type="common">Caenorhabditis vulgaris</name>
    <dbReference type="NCBI Taxonomy" id="31234"/>
    <lineage>
        <taxon>Eukaryota</taxon>
        <taxon>Metazoa</taxon>
        <taxon>Ecdysozoa</taxon>
        <taxon>Nematoda</taxon>
        <taxon>Chromadorea</taxon>
        <taxon>Rhabditida</taxon>
        <taxon>Rhabditina</taxon>
        <taxon>Rhabditomorpha</taxon>
        <taxon>Rhabditoidea</taxon>
        <taxon>Rhabditidae</taxon>
        <taxon>Peloderinae</taxon>
        <taxon>Caenorhabditis</taxon>
    </lineage>
</organism>
<evidence type="ECO:0000313" key="4">
    <source>
        <dbReference type="Proteomes" id="UP000008281"/>
    </source>
</evidence>
<reference evidence="3" key="1">
    <citation type="submission" date="2007-07" db="EMBL/GenBank/DDBJ databases">
        <title>PCAP assembly of the Caenorhabditis remanei genome.</title>
        <authorList>
            <consortium name="The Caenorhabditis remanei Sequencing Consortium"/>
            <person name="Wilson R.K."/>
        </authorList>
    </citation>
    <scope>NUCLEOTIDE SEQUENCE [LARGE SCALE GENOMIC DNA]</scope>
    <source>
        <strain evidence="3">PB4641</strain>
    </source>
</reference>
<name>E3MW69_CAERE</name>
<feature type="domain" description="DUF38" evidence="2">
    <location>
        <begin position="194"/>
        <end position="294"/>
    </location>
</feature>
<accession>E3MW69</accession>
<dbReference type="AlphaFoldDB" id="E3MW69"/>
<proteinExistence type="predicted"/>
<dbReference type="InterPro" id="IPR002900">
    <property type="entry name" value="DUF38/FTH_CAE_spp"/>
</dbReference>
<keyword evidence="4" id="KW-1185">Reference proteome</keyword>
<feature type="region of interest" description="Disordered" evidence="1">
    <location>
        <begin position="391"/>
        <end position="434"/>
    </location>
</feature>
<feature type="compositionally biased region" description="Acidic residues" evidence="1">
    <location>
        <begin position="400"/>
        <end position="434"/>
    </location>
</feature>
<evidence type="ECO:0000313" key="3">
    <source>
        <dbReference type="EMBL" id="EFP10406.1"/>
    </source>
</evidence>
<dbReference type="Pfam" id="PF01827">
    <property type="entry name" value="FTH"/>
    <property type="match status" value="1"/>
</dbReference>
<dbReference type="CTD" id="9805719"/>
<evidence type="ECO:0000256" key="1">
    <source>
        <dbReference type="SAM" id="MobiDB-lite"/>
    </source>
</evidence>
<sequence length="434" mass="50968">MPSIFKQNIIEGMLYTLHFQRVPPKKAYVSLKRMTGEETMSLEQIKDLFQQMDAGTFDLRDKEGEQVSLERAKDVKAEQHMDIKTRLLIHKICSQLPPSLAYEGPQYIRNFIYFYGNNFIELSINDVFHVRYELEPQGITAEHADHQMTCRRFATEKDFPAVLRQKLTAIFGNRNLEIGTMKIHEDINATYGMKVLRRVLRQMNRKYNVKTLKYYVLDVDKNLTKIVKTLTPKYLESLIIHHFQASRHSDNFDTALYETEQWKNLKMVRMKHYLSELPTIIKNWTQLERSSISYKVPRENVVSRRVVLNGFDELLEKYLENENLFDAHIYIRDFNGTAAYQLKQAFKEGGEFRNGMVYFESPFEDGKPMCVEFSRTCLYFLGPAFGEPVDVGDAGTMYSSEEEEEEEEMDEDEEEAEPIYDTEDSDDEEEHIVD</sequence>
<dbReference type="KEGG" id="crq:GCK72_011422"/>
<protein>
    <recommendedName>
        <fullName evidence="2">DUF38 domain-containing protein</fullName>
    </recommendedName>
</protein>
<dbReference type="InParanoid" id="E3MW69"/>
<gene>
    <name evidence="3" type="ORF">CRE_22938</name>
</gene>
<evidence type="ECO:0000259" key="2">
    <source>
        <dbReference type="Pfam" id="PF01827"/>
    </source>
</evidence>